<organism evidence="2 3">
    <name type="scientific">Cyanophage S-TIM5</name>
    <dbReference type="NCBI Taxonomy" id="1137745"/>
    <lineage>
        <taxon>Viruses</taxon>
        <taxon>Duplodnaviria</taxon>
        <taxon>Heunggongvirae</taxon>
        <taxon>Uroviricota</taxon>
        <taxon>Caudoviricetes</taxon>
        <taxon>Aurunvirus</taxon>
        <taxon>Aurunvirus STIM5</taxon>
    </lineage>
</organism>
<dbReference type="GeneID" id="14013950"/>
<evidence type="ECO:0008006" key="4">
    <source>
        <dbReference type="Google" id="ProtNLM"/>
    </source>
</evidence>
<name>H6WG19_9CAUD</name>
<dbReference type="EMBL" id="JQ245707">
    <property type="protein sequence ID" value="AEZ65743.1"/>
    <property type="molecule type" value="Genomic_DNA"/>
</dbReference>
<evidence type="ECO:0000256" key="1">
    <source>
        <dbReference type="SAM" id="MobiDB-lite"/>
    </source>
</evidence>
<evidence type="ECO:0000313" key="2">
    <source>
        <dbReference type="EMBL" id="AEZ65743.1"/>
    </source>
</evidence>
<protein>
    <recommendedName>
        <fullName evidence="4">EF-hand domain-containing protein</fullName>
    </recommendedName>
</protein>
<dbReference type="InterPro" id="IPR018247">
    <property type="entry name" value="EF_Hand_1_Ca_BS"/>
</dbReference>
<accession>H6WG19</accession>
<evidence type="ECO:0000313" key="3">
    <source>
        <dbReference type="Proteomes" id="UP000007178"/>
    </source>
</evidence>
<dbReference type="PROSITE" id="PS00018">
    <property type="entry name" value="EF_HAND_1"/>
    <property type="match status" value="1"/>
</dbReference>
<dbReference type="RefSeq" id="YP_007006157.1">
    <property type="nucleotide sequence ID" value="NC_019516.2"/>
</dbReference>
<reference evidence="2 3" key="1">
    <citation type="journal article" date="2012" name="Proc. Natl. Acad. Sci. U.S.A.">
        <title>A novel lineage of myoviruses infecting cyanobacteria is widespread in the oceans.</title>
        <authorList>
            <person name="Sabehi G."/>
            <person name="Shaulov L."/>
            <person name="Silver D.H."/>
            <person name="Yanai I."/>
            <person name="Harel A."/>
            <person name="Lindell D."/>
        </authorList>
    </citation>
    <scope>NUCLEOTIDE SEQUENCE [LARGE SCALE GENOMIC DNA]</scope>
</reference>
<dbReference type="KEGG" id="vg:14013950"/>
<feature type="region of interest" description="Disordered" evidence="1">
    <location>
        <begin position="1"/>
        <end position="22"/>
    </location>
</feature>
<keyword evidence="3" id="KW-1185">Reference proteome</keyword>
<dbReference type="Proteomes" id="UP000007178">
    <property type="component" value="Segment"/>
</dbReference>
<sequence>MMNMKPQMGEKKDHDGDGDIDSKDYLMAKDKAIKKAMGKEETTEHKEDDDPCWKDYEMIGMKTKNGKKVPNCVPKGSNAEMEMYSEVNIPEGWSVSENVYKPE</sequence>
<proteinExistence type="predicted"/>
<feature type="compositionally biased region" description="Basic and acidic residues" evidence="1">
    <location>
        <begin position="8"/>
        <end position="22"/>
    </location>
</feature>